<evidence type="ECO:0000259" key="6">
    <source>
        <dbReference type="Pfam" id="PF01699"/>
    </source>
</evidence>
<proteinExistence type="predicted"/>
<dbReference type="RefSeq" id="WP_171482165.1">
    <property type="nucleotide sequence ID" value="NZ_CP133600.1"/>
</dbReference>
<dbReference type="AlphaFoldDB" id="A0A7K4FQ70"/>
<evidence type="ECO:0000256" key="1">
    <source>
        <dbReference type="ARBA" id="ARBA00004141"/>
    </source>
</evidence>
<dbReference type="Pfam" id="PF01699">
    <property type="entry name" value="Na_Ca_ex"/>
    <property type="match status" value="2"/>
</dbReference>
<dbReference type="Gene3D" id="1.20.1420.30">
    <property type="entry name" value="NCX, central ion-binding region"/>
    <property type="match status" value="2"/>
</dbReference>
<feature type="transmembrane region" description="Helical" evidence="5">
    <location>
        <begin position="177"/>
        <end position="200"/>
    </location>
</feature>
<feature type="transmembrane region" description="Helical" evidence="5">
    <location>
        <begin position="141"/>
        <end position="156"/>
    </location>
</feature>
<feature type="transmembrane region" description="Helical" evidence="5">
    <location>
        <begin position="241"/>
        <end position="265"/>
    </location>
</feature>
<dbReference type="EMBL" id="JABGBP010000443">
    <property type="protein sequence ID" value="NOL61162.1"/>
    <property type="molecule type" value="Genomic_DNA"/>
</dbReference>
<feature type="transmembrane region" description="Helical" evidence="5">
    <location>
        <begin position="271"/>
        <end position="291"/>
    </location>
</feature>
<feature type="transmembrane region" description="Helical" evidence="5">
    <location>
        <begin position="84"/>
        <end position="108"/>
    </location>
</feature>
<feature type="transmembrane region" description="Helical" evidence="5">
    <location>
        <begin position="206"/>
        <end position="229"/>
    </location>
</feature>
<feature type="domain" description="Sodium/calcium exchanger membrane region" evidence="6">
    <location>
        <begin position="25"/>
        <end position="156"/>
    </location>
</feature>
<evidence type="ECO:0000313" key="8">
    <source>
        <dbReference type="Proteomes" id="UP000546917"/>
    </source>
</evidence>
<reference evidence="7 8" key="1">
    <citation type="submission" date="2020-05" db="EMBL/GenBank/DDBJ databases">
        <authorList>
            <person name="Zhang R."/>
        </authorList>
    </citation>
    <scope>NUCLEOTIDE SEQUENCE [LARGE SCALE GENOMIC DNA]</scope>
    <source>
        <strain evidence="7 8">DSM 28986</strain>
    </source>
</reference>
<keyword evidence="2 5" id="KW-0812">Transmembrane</keyword>
<evidence type="ECO:0000256" key="2">
    <source>
        <dbReference type="ARBA" id="ARBA00022692"/>
    </source>
</evidence>
<keyword evidence="4 5" id="KW-0472">Membrane</keyword>
<feature type="transmembrane region" description="Helical" evidence="5">
    <location>
        <begin position="55"/>
        <end position="78"/>
    </location>
</feature>
<name>A0A7K4FQ70_9ARCH</name>
<gene>
    <name evidence="7" type="ORF">HLB00_10065</name>
</gene>
<keyword evidence="3 5" id="KW-1133">Transmembrane helix</keyword>
<dbReference type="GO" id="GO:0016020">
    <property type="term" value="C:membrane"/>
    <property type="evidence" value="ECO:0007669"/>
    <property type="project" value="UniProtKB-SubCell"/>
</dbReference>
<comment type="subcellular location">
    <subcellularLocation>
        <location evidence="1">Membrane</location>
        <topology evidence="1">Multi-pass membrane protein</topology>
    </subcellularLocation>
</comment>
<accession>A0A7K4FQ70</accession>
<evidence type="ECO:0000256" key="4">
    <source>
        <dbReference type="ARBA" id="ARBA00023136"/>
    </source>
</evidence>
<dbReference type="InterPro" id="IPR044880">
    <property type="entry name" value="NCX_ion-bd_dom_sf"/>
</dbReference>
<dbReference type="InterPro" id="IPR004837">
    <property type="entry name" value="NaCa_Exmemb"/>
</dbReference>
<dbReference type="Proteomes" id="UP000546917">
    <property type="component" value="Unassembled WGS sequence"/>
</dbReference>
<dbReference type="GeneID" id="84217193"/>
<organism evidence="7 8">
    <name type="scientific">Ferroplasma acidiphilum</name>
    <dbReference type="NCBI Taxonomy" id="74969"/>
    <lineage>
        <taxon>Archaea</taxon>
        <taxon>Methanobacteriati</taxon>
        <taxon>Thermoplasmatota</taxon>
        <taxon>Thermoplasmata</taxon>
        <taxon>Thermoplasmatales</taxon>
        <taxon>Ferroplasmaceae</taxon>
        <taxon>Ferroplasma</taxon>
    </lineage>
</organism>
<evidence type="ECO:0000256" key="3">
    <source>
        <dbReference type="ARBA" id="ARBA00022989"/>
    </source>
</evidence>
<feature type="transmembrane region" description="Helical" evidence="5">
    <location>
        <begin position="117"/>
        <end position="135"/>
    </location>
</feature>
<comment type="caution">
    <text evidence="7">The sequence shown here is derived from an EMBL/GenBank/DDBJ whole genome shotgun (WGS) entry which is preliminary data.</text>
</comment>
<feature type="transmembrane region" description="Helical" evidence="5">
    <location>
        <begin position="12"/>
        <end position="34"/>
    </location>
</feature>
<feature type="domain" description="Sodium/calcium exchanger membrane region" evidence="6">
    <location>
        <begin position="180"/>
        <end position="290"/>
    </location>
</feature>
<evidence type="ECO:0000256" key="5">
    <source>
        <dbReference type="SAM" id="Phobius"/>
    </source>
</evidence>
<evidence type="ECO:0000313" key="7">
    <source>
        <dbReference type="EMBL" id="NOL61162.1"/>
    </source>
</evidence>
<dbReference type="GO" id="GO:0055085">
    <property type="term" value="P:transmembrane transport"/>
    <property type="evidence" value="ECO:0007669"/>
    <property type="project" value="InterPro"/>
</dbReference>
<sequence length="292" mass="32276">MFIDLLIGLYHITTTFNFLIIPDIAISVASIYMAGDIFLDVSYSVGKSFSFSEKYVGLFIVGFAAIVDEIAMSVMAAVENQGAVSFGTIQGSNAITLLAFFILIPLYYKSGISKFRLDAYVVTATAIILLILSFYFIKVPYYIGFITLAVFLFYVIKKSKSPGSKNVIVAEESYPSYFGILAIIVIVLASYNMIDAALIISEVLKITAFLSSFFLLGFFGSLPEIIMLSISLKDQRKNVSIGLITGSTLYKETILFSIIAFIGTLTFQDSFFSLILMMIFSVVLIIYTFIFS</sequence>
<protein>
    <recommendedName>
        <fullName evidence="6">Sodium/calcium exchanger membrane region domain-containing protein</fullName>
    </recommendedName>
</protein>